<dbReference type="EMBL" id="FOIQ01000002">
    <property type="protein sequence ID" value="SEV99063.1"/>
    <property type="molecule type" value="Genomic_DNA"/>
</dbReference>
<evidence type="ECO:0000313" key="2">
    <source>
        <dbReference type="Proteomes" id="UP000199373"/>
    </source>
</evidence>
<dbReference type="Proteomes" id="UP000199373">
    <property type="component" value="Unassembled WGS sequence"/>
</dbReference>
<keyword evidence="2" id="KW-1185">Reference proteome</keyword>
<protein>
    <submittedName>
        <fullName evidence="1">Uncharacterized protein</fullName>
    </submittedName>
</protein>
<dbReference type="AlphaFoldDB" id="A0A1I0NDC4"/>
<evidence type="ECO:0000313" key="1">
    <source>
        <dbReference type="EMBL" id="SEV99063.1"/>
    </source>
</evidence>
<gene>
    <name evidence="1" type="ORF">SAMN04487850_1142</name>
</gene>
<name>A0A1I0NDC4_9BACT</name>
<proteinExistence type="predicted"/>
<organism evidence="1 2">
    <name type="scientific">Prevotella aff. ruminicola Tc2-24</name>
    <dbReference type="NCBI Taxonomy" id="81582"/>
    <lineage>
        <taxon>Bacteria</taxon>
        <taxon>Pseudomonadati</taxon>
        <taxon>Bacteroidota</taxon>
        <taxon>Bacteroidia</taxon>
        <taxon>Bacteroidales</taxon>
        <taxon>Prevotellaceae</taxon>
        <taxon>Prevotella</taxon>
    </lineage>
</organism>
<sequence>MFGSKNIISIIAIVLCLTSCHKDDSYSPFRASAIHNGVLISYTDAEGNDLLASGNVTNTISILGESSKKIIPFEIKSIEDRGESRNYLSFNAELPTTSGMVFNADKSEGHGESIVKLNICNKSLKLTCKFIYICSNPGNLGSNIIQLDCVECNGTSRSEKMNSQLVLELADYIDK</sequence>
<accession>A0A1I0NDC4</accession>
<reference evidence="1 2" key="1">
    <citation type="submission" date="2016-10" db="EMBL/GenBank/DDBJ databases">
        <authorList>
            <person name="de Groot N.N."/>
        </authorList>
    </citation>
    <scope>NUCLEOTIDE SEQUENCE [LARGE SCALE GENOMIC DNA]</scope>
    <source>
        <strain evidence="1 2">TC2-24</strain>
    </source>
</reference>